<name>A0ABU5DMT7_9BURK</name>
<dbReference type="InterPro" id="IPR019775">
    <property type="entry name" value="WD40_repeat_CS"/>
</dbReference>
<dbReference type="PROSITE" id="PS50082">
    <property type="entry name" value="WD_REPEATS_2"/>
    <property type="match status" value="9"/>
</dbReference>
<feature type="domain" description="TIR" evidence="4">
    <location>
        <begin position="7"/>
        <end position="134"/>
    </location>
</feature>
<comment type="caution">
    <text evidence="5">The sequence shown here is derived from an EMBL/GenBank/DDBJ whole genome shotgun (WGS) entry which is preliminary data.</text>
</comment>
<dbReference type="SUPFAM" id="SSF50978">
    <property type="entry name" value="WD40 repeat-like"/>
    <property type="match status" value="1"/>
</dbReference>
<dbReference type="SMART" id="SM00320">
    <property type="entry name" value="WD40"/>
    <property type="match status" value="12"/>
</dbReference>
<dbReference type="InterPro" id="IPR015943">
    <property type="entry name" value="WD40/YVTN_repeat-like_dom_sf"/>
</dbReference>
<proteinExistence type="predicted"/>
<dbReference type="Pfam" id="PF00400">
    <property type="entry name" value="WD40"/>
    <property type="match status" value="9"/>
</dbReference>
<dbReference type="Gene3D" id="2.130.10.10">
    <property type="entry name" value="YVTN repeat-like/Quinoprotein amine dehydrogenase"/>
    <property type="match status" value="4"/>
</dbReference>
<dbReference type="InterPro" id="IPR036322">
    <property type="entry name" value="WD40_repeat_dom_sf"/>
</dbReference>
<dbReference type="InterPro" id="IPR035897">
    <property type="entry name" value="Toll_tir_struct_dom_sf"/>
</dbReference>
<dbReference type="Gene3D" id="3.40.50.300">
    <property type="entry name" value="P-loop containing nucleotide triphosphate hydrolases"/>
    <property type="match status" value="1"/>
</dbReference>
<dbReference type="SUPFAM" id="SSF50952">
    <property type="entry name" value="Soluble quinoprotein glucose dehydrogenase"/>
    <property type="match status" value="1"/>
</dbReference>
<evidence type="ECO:0000313" key="6">
    <source>
        <dbReference type="Proteomes" id="UP001285263"/>
    </source>
</evidence>
<dbReference type="Proteomes" id="UP001285263">
    <property type="component" value="Unassembled WGS sequence"/>
</dbReference>
<dbReference type="Gene3D" id="1.25.40.370">
    <property type="match status" value="1"/>
</dbReference>
<feature type="repeat" description="WD" evidence="3">
    <location>
        <begin position="825"/>
        <end position="866"/>
    </location>
</feature>
<sequence length="1253" mass="136028">MAVSRTSRDGAFVSYSRADGEAIARELVTQLAATAPELRVWMDRFELEGGVGWWRQVEEQLDQVEFLILVMTPAAMNSENTRREWRAARQRGVCVYPIKGLPDSQFDYTLLPRWMRKAHFYDPSTEWAKLVAHLRRGCAGHRVPFMAPSLPPAFVSRPRELAALEQNLLGDDPSGKSVVLRGPGGYGKTSLAAALCLRDGVIEAFDDGILWVTLGQAPDLRAELLKLYAAVTGERTGFVDVDDAARELALRLQDKNCLVVIDDAWNVAHVRPFLHAQGPRYLITTRIFEVALGAERIDLGLMDPDDAVQLLLRRAEVDTIDLEPYHALARRLGGWPLTLKLAGAAMRQRLARGDTPERALQYVGRALDRHGLVAFDRNDATTLDATVEATLRRSLDLLDEVECRRYAELSIFPEGMPIPLSAVGKLWPLDEFDTEELARRLDELALADFDLRFGTLALHGVLRSLMVTRLGDAAASAHARLVDAWSPLPPDGYAWRWLIFHLRGAGHTSELRARLLDPKWLIAKLAATDIYALASDFDKTTDDLPLRLIRDALRLAAPALHREPGQLALQLGMRLMARGEPELVALCATLARMSTDVLWPLHQSFDAPGGVLAMTLLGPERDVLSLAWTANGEQLLSVGNDQMLHVWSREGLPLSVLTLPATGVRCVAVDAAARLAFCGSSAGRLIEVDLRQGEVLSKFYDDPRRAVDAVVLSGDGRRAATAGRGADVHVWDLAANAVVMRLSTRGGRVQALALSADGHVLVAGVDDGTVQRWDFTTGTPLRGLTAHTAAVTSVATSADGRVVLSGSSDRSLCVWDSSANTVRHLRGHEASINTVDMSPDGLLALSGASNRVMNVWRLADGSLLHQVVAHADEVHAVRFGGSSDWAASASADHSIRLWNFSEFATERSRDQHDGAVCALAFSADSRLCASGGSEGRIKLWEVASGQCIATLGIAAGTPIQSLAFTPDDRCVVSGSTGGHYRLWFIDSGESVWIPVRHNTPVDHAVFSANARFLVTSCPDRYVYFWDVSSGSLVARYGTRRLFDHLIRPSARRALAGDSAELLDTYLPGEPVFQVQGIALSDDGQFAAISGQPTWPGGQRSNQDGSGVIGEVAVLSFDIASGAIETVSTEQVLPVRTLAITTSGEMLTWVGQDHVLRLSGPGQPRLFTGHQERVRGVVVAAERGLLISCSLDHSVRAWRLLDARPAASLIGDSPMHALALSPDQSVVAVGDQLGRVHLLGLGDRAREREHASTG</sequence>
<keyword evidence="2" id="KW-0677">Repeat</keyword>
<dbReference type="Pfam" id="PF13676">
    <property type="entry name" value="TIR_2"/>
    <property type="match status" value="1"/>
</dbReference>
<feature type="repeat" description="WD" evidence="3">
    <location>
        <begin position="616"/>
        <end position="648"/>
    </location>
</feature>
<dbReference type="SUPFAM" id="SSF52200">
    <property type="entry name" value="Toll/Interleukin receptor TIR domain"/>
    <property type="match status" value="1"/>
</dbReference>
<dbReference type="InterPro" id="IPR011041">
    <property type="entry name" value="Quinoprot_gluc/sorb_DH_b-prop"/>
</dbReference>
<dbReference type="InterPro" id="IPR027417">
    <property type="entry name" value="P-loop_NTPase"/>
</dbReference>
<keyword evidence="6" id="KW-1185">Reference proteome</keyword>
<evidence type="ECO:0000313" key="5">
    <source>
        <dbReference type="EMBL" id="MDY0747620.1"/>
    </source>
</evidence>
<dbReference type="CDD" id="cd00200">
    <property type="entry name" value="WD40"/>
    <property type="match status" value="1"/>
</dbReference>
<accession>A0ABU5DMT7</accession>
<dbReference type="Gene3D" id="1.10.10.10">
    <property type="entry name" value="Winged helix-like DNA-binding domain superfamily/Winged helix DNA-binding domain"/>
    <property type="match status" value="1"/>
</dbReference>
<dbReference type="InterPro" id="IPR001680">
    <property type="entry name" value="WD40_rpt"/>
</dbReference>
<evidence type="ECO:0000259" key="4">
    <source>
        <dbReference type="PROSITE" id="PS50104"/>
    </source>
</evidence>
<dbReference type="InterPro" id="IPR002182">
    <property type="entry name" value="NB-ARC"/>
</dbReference>
<protein>
    <submittedName>
        <fullName evidence="5">TIR domain-containing protein</fullName>
    </submittedName>
</protein>
<dbReference type="Gene3D" id="3.40.50.10140">
    <property type="entry name" value="Toll/interleukin-1 receptor homology (TIR) domain"/>
    <property type="match status" value="1"/>
</dbReference>
<evidence type="ECO:0000256" key="3">
    <source>
        <dbReference type="PROSITE-ProRule" id="PRU00221"/>
    </source>
</evidence>
<dbReference type="PROSITE" id="PS50294">
    <property type="entry name" value="WD_REPEATS_REGION"/>
    <property type="match status" value="6"/>
</dbReference>
<feature type="repeat" description="WD" evidence="3">
    <location>
        <begin position="1166"/>
        <end position="1207"/>
    </location>
</feature>
<feature type="repeat" description="WD" evidence="3">
    <location>
        <begin position="742"/>
        <end position="783"/>
    </location>
</feature>
<dbReference type="PANTHER" id="PTHR19848">
    <property type="entry name" value="WD40 REPEAT PROTEIN"/>
    <property type="match status" value="1"/>
</dbReference>
<feature type="repeat" description="WD" evidence="3">
    <location>
        <begin position="959"/>
        <end position="993"/>
    </location>
</feature>
<dbReference type="InterPro" id="IPR036388">
    <property type="entry name" value="WH-like_DNA-bd_sf"/>
</dbReference>
<dbReference type="PANTHER" id="PTHR19848:SF8">
    <property type="entry name" value="F-BOX AND WD REPEAT DOMAIN CONTAINING 7"/>
    <property type="match status" value="1"/>
</dbReference>
<feature type="repeat" description="WD" evidence="3">
    <location>
        <begin position="867"/>
        <end position="908"/>
    </location>
</feature>
<dbReference type="SUPFAM" id="SSF50960">
    <property type="entry name" value="TolB, C-terminal domain"/>
    <property type="match status" value="1"/>
</dbReference>
<evidence type="ECO:0000256" key="2">
    <source>
        <dbReference type="ARBA" id="ARBA00022737"/>
    </source>
</evidence>
<dbReference type="EMBL" id="JAXCLA010000008">
    <property type="protein sequence ID" value="MDY0747620.1"/>
    <property type="molecule type" value="Genomic_DNA"/>
</dbReference>
<feature type="repeat" description="WD" evidence="3">
    <location>
        <begin position="909"/>
        <end position="950"/>
    </location>
</feature>
<organism evidence="5 6">
    <name type="scientific">Roseateles agri</name>
    <dbReference type="NCBI Taxonomy" id="3098619"/>
    <lineage>
        <taxon>Bacteria</taxon>
        <taxon>Pseudomonadati</taxon>
        <taxon>Pseudomonadota</taxon>
        <taxon>Betaproteobacteria</taxon>
        <taxon>Burkholderiales</taxon>
        <taxon>Sphaerotilaceae</taxon>
        <taxon>Roseateles</taxon>
    </lineage>
</organism>
<feature type="repeat" description="WD" evidence="3">
    <location>
        <begin position="784"/>
        <end position="825"/>
    </location>
</feature>
<dbReference type="PROSITE" id="PS00678">
    <property type="entry name" value="WD_REPEATS_1"/>
    <property type="match status" value="2"/>
</dbReference>
<dbReference type="Pfam" id="PF00931">
    <property type="entry name" value="NB-ARC"/>
    <property type="match status" value="1"/>
</dbReference>
<gene>
    <name evidence="5" type="ORF">SNE35_24170</name>
</gene>
<dbReference type="PRINTS" id="PR00364">
    <property type="entry name" value="DISEASERSIST"/>
</dbReference>
<dbReference type="InterPro" id="IPR000157">
    <property type="entry name" value="TIR_dom"/>
</dbReference>
<dbReference type="SUPFAM" id="SSF52540">
    <property type="entry name" value="P-loop containing nucleoside triphosphate hydrolases"/>
    <property type="match status" value="1"/>
</dbReference>
<dbReference type="PROSITE" id="PS50104">
    <property type="entry name" value="TIR"/>
    <property type="match status" value="1"/>
</dbReference>
<keyword evidence="1 3" id="KW-0853">WD repeat</keyword>
<evidence type="ECO:0000256" key="1">
    <source>
        <dbReference type="ARBA" id="ARBA00022574"/>
    </source>
</evidence>
<feature type="repeat" description="WD" evidence="3">
    <location>
        <begin position="994"/>
        <end position="1035"/>
    </location>
</feature>
<reference evidence="5 6" key="1">
    <citation type="submission" date="2023-11" db="EMBL/GenBank/DDBJ databases">
        <title>Paucibacter sp. nov., isolated from fresh soil in Korea.</title>
        <authorList>
            <person name="Le N.T.T."/>
        </authorList>
    </citation>
    <scope>NUCLEOTIDE SEQUENCE [LARGE SCALE GENOMIC DNA]</scope>
    <source>
        <strain evidence="5 6">R3-3</strain>
    </source>
</reference>